<evidence type="ECO:0000313" key="3">
    <source>
        <dbReference type="EMBL" id="KAH8991551.1"/>
    </source>
</evidence>
<feature type="domain" description="DUF6699" evidence="2">
    <location>
        <begin position="276"/>
        <end position="409"/>
    </location>
</feature>
<accession>A0AAD4Q823</accession>
<sequence>MPDSEPATPFIPPRPDFGSPGGHSPAVLPAVVPMSPSQSSTLSPPPHNAFYSPYTGTPFVPPPMAPPGSYYMPTVQLPDGGPPAGPPPSHAPGPQHHPPGVSADWIGPQAGQQAYANPYGAMPGMVHSPWAGPMATPFSAFGAYAQPLPPTNPQVAPGPYAPPPAAHPAHGFAPQYATPAPQFAMPPHGYPMAYATPAWVPAPMAYPPPGPPPPAAPPRQPERLTRAERYDKIGHFAAGPHYGPVLEPILIKAVGTKLEINPLLLPIGDDDERAHLRWNMLFSTAHCHRSTDPSHRSWSNGRQEPATFPRVTDIRLVSNVFPWILDIKAASPAIGVTCGDVIEQLSDHLQRRLRKEDYEGASSAKRRAIRDAYHYNRSRNAGVPGGQLGDGLKALDWLGPQTMFGGMQMNDALVLDRFNVVMPCMLELVCIERPLIVDEEEEPRRSRRRSRHMSTSRPPSRVDSYTSSSAGSRDRDRE</sequence>
<organism evidence="3 4">
    <name type="scientific">Lactarius akahatsu</name>
    <dbReference type="NCBI Taxonomy" id="416441"/>
    <lineage>
        <taxon>Eukaryota</taxon>
        <taxon>Fungi</taxon>
        <taxon>Dikarya</taxon>
        <taxon>Basidiomycota</taxon>
        <taxon>Agaricomycotina</taxon>
        <taxon>Agaricomycetes</taxon>
        <taxon>Russulales</taxon>
        <taxon>Russulaceae</taxon>
        <taxon>Lactarius</taxon>
    </lineage>
</organism>
<keyword evidence="4" id="KW-1185">Reference proteome</keyword>
<evidence type="ECO:0000256" key="1">
    <source>
        <dbReference type="SAM" id="MobiDB-lite"/>
    </source>
</evidence>
<dbReference type="Pfam" id="PF20415">
    <property type="entry name" value="DUF6699"/>
    <property type="match status" value="1"/>
</dbReference>
<evidence type="ECO:0000259" key="2">
    <source>
        <dbReference type="Pfam" id="PF20415"/>
    </source>
</evidence>
<proteinExistence type="predicted"/>
<feature type="region of interest" description="Disordered" evidence="1">
    <location>
        <begin position="1"/>
        <end position="58"/>
    </location>
</feature>
<dbReference type="Proteomes" id="UP001201163">
    <property type="component" value="Unassembled WGS sequence"/>
</dbReference>
<reference evidence="3" key="1">
    <citation type="submission" date="2022-01" db="EMBL/GenBank/DDBJ databases">
        <title>Comparative genomics reveals a dynamic genome evolution in the ectomycorrhizal milk-cap (Lactarius) mushrooms.</title>
        <authorList>
            <consortium name="DOE Joint Genome Institute"/>
            <person name="Lebreton A."/>
            <person name="Tang N."/>
            <person name="Kuo A."/>
            <person name="LaButti K."/>
            <person name="Drula E."/>
            <person name="Barry K."/>
            <person name="Clum A."/>
            <person name="Lipzen A."/>
            <person name="Mousain D."/>
            <person name="Ng V."/>
            <person name="Wang R."/>
            <person name="Wang X."/>
            <person name="Dai Y."/>
            <person name="Henrissat B."/>
            <person name="Grigoriev I.V."/>
            <person name="Guerin-Laguette A."/>
            <person name="Yu F."/>
            <person name="Martin F.M."/>
        </authorList>
    </citation>
    <scope>NUCLEOTIDE SEQUENCE</scope>
    <source>
        <strain evidence="3">QP</strain>
    </source>
</reference>
<comment type="caution">
    <text evidence="3">The sequence shown here is derived from an EMBL/GenBank/DDBJ whole genome shotgun (WGS) entry which is preliminary data.</text>
</comment>
<feature type="region of interest" description="Disordered" evidence="1">
    <location>
        <begin position="70"/>
        <end position="107"/>
    </location>
</feature>
<feature type="compositionally biased region" description="Basic residues" evidence="1">
    <location>
        <begin position="445"/>
        <end position="454"/>
    </location>
</feature>
<dbReference type="EMBL" id="JAKELL010000026">
    <property type="protein sequence ID" value="KAH8991551.1"/>
    <property type="molecule type" value="Genomic_DNA"/>
</dbReference>
<dbReference type="AlphaFoldDB" id="A0AAD4Q823"/>
<dbReference type="InterPro" id="IPR046522">
    <property type="entry name" value="DUF6699"/>
</dbReference>
<feature type="region of interest" description="Disordered" evidence="1">
    <location>
        <begin position="440"/>
        <end position="478"/>
    </location>
</feature>
<feature type="compositionally biased region" description="Pro residues" evidence="1">
    <location>
        <begin position="80"/>
        <end position="97"/>
    </location>
</feature>
<name>A0AAD4Q823_9AGAM</name>
<feature type="compositionally biased region" description="Low complexity" evidence="1">
    <location>
        <begin position="33"/>
        <end position="42"/>
    </location>
</feature>
<protein>
    <recommendedName>
        <fullName evidence="2">DUF6699 domain-containing protein</fullName>
    </recommendedName>
</protein>
<gene>
    <name evidence="3" type="ORF">EDB92DRAFT_1945889</name>
</gene>
<evidence type="ECO:0000313" key="4">
    <source>
        <dbReference type="Proteomes" id="UP001201163"/>
    </source>
</evidence>